<dbReference type="SUPFAM" id="SSF52777">
    <property type="entry name" value="CoA-dependent acyltransferases"/>
    <property type="match status" value="2"/>
</dbReference>
<evidence type="ECO:0000313" key="1">
    <source>
        <dbReference type="EMBL" id="UYM03629.1"/>
    </source>
</evidence>
<reference evidence="1" key="1">
    <citation type="submission" date="2022-01" db="EMBL/GenBank/DDBJ databases">
        <title>Nocardioidaceae gen. sp. A5X3R13.</title>
        <authorList>
            <person name="Lopez Marin M.A."/>
            <person name="Uhlik O."/>
        </authorList>
    </citation>
    <scope>NUCLEOTIDE SEQUENCE</scope>
    <source>
        <strain evidence="1">A5X3R13</strain>
    </source>
</reference>
<organism evidence="1 2">
    <name type="scientific">Solicola gregarius</name>
    <dbReference type="NCBI Taxonomy" id="2908642"/>
    <lineage>
        <taxon>Bacteria</taxon>
        <taxon>Bacillati</taxon>
        <taxon>Actinomycetota</taxon>
        <taxon>Actinomycetes</taxon>
        <taxon>Propionibacteriales</taxon>
        <taxon>Nocardioidaceae</taxon>
        <taxon>Solicola</taxon>
    </lineage>
</organism>
<dbReference type="Proteomes" id="UP001164390">
    <property type="component" value="Chromosome"/>
</dbReference>
<keyword evidence="2" id="KW-1185">Reference proteome</keyword>
<proteinExistence type="predicted"/>
<protein>
    <recommendedName>
        <fullName evidence="3">Condensation domain-containing protein</fullName>
    </recommendedName>
</protein>
<dbReference type="KEGG" id="sgrg:L0C25_13830"/>
<dbReference type="RefSeq" id="WP_271632248.1">
    <property type="nucleotide sequence ID" value="NZ_CP094970.1"/>
</dbReference>
<name>A0AA46YJI8_9ACTN</name>
<evidence type="ECO:0008006" key="3">
    <source>
        <dbReference type="Google" id="ProtNLM"/>
    </source>
</evidence>
<dbReference type="Gene3D" id="3.30.559.10">
    <property type="entry name" value="Chloramphenicol acetyltransferase-like domain"/>
    <property type="match status" value="1"/>
</dbReference>
<evidence type="ECO:0000313" key="2">
    <source>
        <dbReference type="Proteomes" id="UP001164390"/>
    </source>
</evidence>
<sequence length="433" mass="46369">MDPPQRVKAVNRLAEHGLLGTVQAPLERRDVVGSRLTHKQQALWTLDHGGRHGDFYHCGALWFAPCTPAVGLAAAFAAVAPDFDALGRGVGVGADGAPFATRVPVPTPTVIAVPTTATDPRRWVQEAVAVAAHEPIDIATEPARVLVYALPDESGAIGVVGHDLHLDEQGLWQVLGPAISAHLTGTEPVREQLRISDLADWQQRELDGGLLEFAVEAGRTAVRDTPRCPLNVRGARDGRRVHVGQGADAWAALRNRAAEHQVSSASVALSAWYRSLRTWYPALAEAPIGCCTTARMRPELRTTLGNLTNTVVVVPAADWPEMSDADLPVRVHRALTAALGTADLPFESVFADEPVQDEQIGVRFTFTENPPDEPDVLRPSPVQFGYAKSVLSGEVRVTGGVLEADVDHRAADLAPEAADNLAALLRENLGFTD</sequence>
<dbReference type="Gene3D" id="3.30.559.30">
    <property type="entry name" value="Nonribosomal peptide synthetase, condensation domain"/>
    <property type="match status" value="1"/>
</dbReference>
<dbReference type="InterPro" id="IPR023213">
    <property type="entry name" value="CAT-like_dom_sf"/>
</dbReference>
<gene>
    <name evidence="1" type="ORF">L0C25_13830</name>
</gene>
<accession>A0AA46YJI8</accession>
<dbReference type="AlphaFoldDB" id="A0AA46YJI8"/>
<dbReference type="EMBL" id="CP094970">
    <property type="protein sequence ID" value="UYM03629.1"/>
    <property type="molecule type" value="Genomic_DNA"/>
</dbReference>